<evidence type="ECO:0000313" key="1">
    <source>
        <dbReference type="EMBL" id="KAG9395930.1"/>
    </source>
</evidence>
<comment type="caution">
    <text evidence="1">The sequence shown here is derived from an EMBL/GenBank/DDBJ whole genome shotgun (WGS) entry which is preliminary data.</text>
</comment>
<sequence length="812" mass="89724">MKPPTTCTISSATGTMTSAATRRWRPLMQGRLVLRLSTLHRYVGERRRGQRHGPRIYQRAQQHRDGRVALLSSCTKGSYALGHEVADGDGEQHAQQLEGYLVDVLEHGLQRGSCSRHRMELTAWLSGGGKMCRDPGKTYLSLVRQRFTFRGLTTSLSWFRTTEKKMGVAGLNGFIRYEVVKDEEMLARDSNFKSTLIGDLPLDESVAFLIDWPNAIFSFLDNLSAITKLANRPSFPCFTLSELVSETKAMLAQLAGLPSTVILFDDGSAKPLKSVLKDADGNLVSNNLLFPFTEDVVANGDLLTPLPGTGERGRLLHSGTFPIRSYLMDMTPELCIEAGLVYRCDILQEADTMICRAVKELIGEGKTPVIVSADTDMHLVHTKAHVIAQATDVFSLTADTATVRTVRFMNYLFMSRVGKNGRSPNYKRPAGFMNLKLQAAVAAVVAGNDQSKTIVRGKRFLSPELTRHKQRPYEVIDRPTVHEGAQYKRPFITVFRSLTTCNWLDIVRAEGVEQALRDTLLLSGFDCPPQLTETRSLKTTEDLVNSLSPPLFALFGGGIEDCMLGDSPIRFHPTVCTLARNFVRVLSGEAPDCGRHIRLFQTPVLSYLGGAVDDNGATVDRASVVRDFAAAVGRVGGRFESFDDSAHDKNRLFSEDMPWAGSCSIARDAILGLIITSHLTGHAEVLGWIWDVLDYELRDTVDLLGWVMTVAFQADTMCASKEALTDSETKLVSAAVRRARPGMLEARDHLTNENKLTFALVEASFWGLDQVVHNVLQAMVVAVNAMRWQGYPDAVPQFNEVAAIVDAVVRTF</sequence>
<name>A0A8J6AZ74_9EUKA</name>
<dbReference type="AlphaFoldDB" id="A0A8J6AZ74"/>
<dbReference type="Proteomes" id="UP000717585">
    <property type="component" value="Unassembled WGS sequence"/>
</dbReference>
<reference evidence="1" key="1">
    <citation type="submission" date="2021-05" db="EMBL/GenBank/DDBJ databases">
        <title>A free-living protist that lacks canonical eukaryotic 1 DNA replication and segregation systems.</title>
        <authorList>
            <person name="Salas-Leiva D.E."/>
            <person name="Tromer E.C."/>
            <person name="Curtis B.A."/>
            <person name="Jerlstrom-Hultqvist J."/>
            <person name="Kolisko M."/>
            <person name="Yi Z."/>
            <person name="Salas-Leiva J.S."/>
            <person name="Gallot-Lavallee L."/>
            <person name="Kops G.J.P.L."/>
            <person name="Archibald J.M."/>
            <person name="Simpson A.G.B."/>
            <person name="Roger A.J."/>
        </authorList>
    </citation>
    <scope>NUCLEOTIDE SEQUENCE</scope>
    <source>
        <strain evidence="1">BICM</strain>
    </source>
</reference>
<proteinExistence type="predicted"/>
<keyword evidence="2" id="KW-1185">Reference proteome</keyword>
<accession>A0A8J6AZ74</accession>
<protein>
    <submittedName>
        <fullName evidence="1">Uncharacterized protein</fullName>
    </submittedName>
</protein>
<evidence type="ECO:0000313" key="2">
    <source>
        <dbReference type="Proteomes" id="UP000717585"/>
    </source>
</evidence>
<dbReference type="EMBL" id="JAHDYR010000007">
    <property type="protein sequence ID" value="KAG9395930.1"/>
    <property type="molecule type" value="Genomic_DNA"/>
</dbReference>
<organism evidence="1 2">
    <name type="scientific">Carpediemonas membranifera</name>
    <dbReference type="NCBI Taxonomy" id="201153"/>
    <lineage>
        <taxon>Eukaryota</taxon>
        <taxon>Metamonada</taxon>
        <taxon>Carpediemonas-like organisms</taxon>
        <taxon>Carpediemonas</taxon>
    </lineage>
</organism>
<gene>
    <name evidence="1" type="ORF">J8273_2279</name>
</gene>